<evidence type="ECO:0000313" key="8">
    <source>
        <dbReference type="EMBL" id="GAV87514.1"/>
    </source>
</evidence>
<dbReference type="Pfam" id="PF00004">
    <property type="entry name" value="AAA"/>
    <property type="match status" value="1"/>
</dbReference>
<feature type="domain" description="ATPase AAA-type core" evidence="5">
    <location>
        <begin position="224"/>
        <end position="285"/>
    </location>
</feature>
<accession>A0A1Q3D4Z9</accession>
<feature type="domain" description="AAA-type ATPase N-terminal" evidence="6">
    <location>
        <begin position="25"/>
        <end position="114"/>
    </location>
</feature>
<dbReference type="Pfam" id="PF05278">
    <property type="entry name" value="PEARLI-4"/>
    <property type="match status" value="1"/>
</dbReference>
<evidence type="ECO:0000256" key="4">
    <source>
        <dbReference type="SAM" id="Phobius"/>
    </source>
</evidence>
<dbReference type="Proteomes" id="UP000187406">
    <property type="component" value="Unassembled WGS sequence"/>
</dbReference>
<name>A0A1Q3D4Z9_CEPFO</name>
<evidence type="ECO:0000259" key="6">
    <source>
        <dbReference type="Pfam" id="PF14363"/>
    </source>
</evidence>
<evidence type="ECO:0000256" key="3">
    <source>
        <dbReference type="ARBA" id="ARBA00022842"/>
    </source>
</evidence>
<dbReference type="Pfam" id="PF14363">
    <property type="entry name" value="AAA_assoc"/>
    <property type="match status" value="1"/>
</dbReference>
<dbReference type="AlphaFoldDB" id="A0A1Q3D4Z9"/>
<sequence length="553" mass="62293">MGSTLSVIASIALIRGTCHDLFPEELCSLLRNFTSRFSSELTMIIQDTHEGSSNHLFSAATTYLGSKALSAISSSIPRRLTAGRNESVRTLTFGLDRNSEVVDNYNGMLMKWRYNSDFNSTLNMDIEWYELTFDKKHVDIVETQYLCHIIDEAKRIKDQNRVLKLYTARSDRWNPTGITFDHPMTFDTLALDEDLIKRIIDDLDRFVNGKEYYKRIGKVRKRGYLLYGPPGTGKSSLIAAMANYLNFDIYNLNLSDISSDSSLEYLSLHVSNRSILVLEDIDCSIMLQNREIEHPPGAIFMNKHAVSSNIFLLFFIIFKLSFSVLILMQISNHDLFGKIEKLIGEVQATPAEIAGELIDGNDPKNCLEGLIRFLESKESNAQPLNAPILASNLVENKPENEGHGQNSYKMTDLEDDVITNNNYEVKLGAAEFTSKTEVGEYIIKTESVAILRAVMLKHGDVAGNTFSHSVQYRASLLEIVCSIILELHAIDLRDVTEAQVKSLLTKVEDLESVGLEVDWLHQRLVLINEAIKLGENGSTPTQDMSENVQDIRE</sequence>
<dbReference type="Pfam" id="PF25568">
    <property type="entry name" value="AAA_lid_At3g28540"/>
    <property type="match status" value="1"/>
</dbReference>
<dbReference type="EMBL" id="BDDD01004355">
    <property type="protein sequence ID" value="GAV87514.1"/>
    <property type="molecule type" value="Genomic_DNA"/>
</dbReference>
<comment type="caution">
    <text evidence="8">The sequence shown here is derived from an EMBL/GenBank/DDBJ whole genome shotgun (WGS) entry which is preliminary data.</text>
</comment>
<feature type="domain" description="AAA+ ATPase At3g28540-like C-terminal" evidence="7">
    <location>
        <begin position="328"/>
        <end position="379"/>
    </location>
</feature>
<dbReference type="Gene3D" id="3.40.50.300">
    <property type="entry name" value="P-loop containing nucleotide triphosphate hydrolases"/>
    <property type="match status" value="1"/>
</dbReference>
<keyword evidence="9" id="KW-1185">Reference proteome</keyword>
<dbReference type="OrthoDB" id="10251412at2759"/>
<dbReference type="InterPro" id="IPR050747">
    <property type="entry name" value="Mitochondrial_chaperone_BCS1"/>
</dbReference>
<evidence type="ECO:0000256" key="1">
    <source>
        <dbReference type="ARBA" id="ARBA00001946"/>
    </source>
</evidence>
<keyword evidence="2" id="KW-0378">Hydrolase</keyword>
<dbReference type="GO" id="GO:0016887">
    <property type="term" value="F:ATP hydrolysis activity"/>
    <property type="evidence" value="ECO:0007669"/>
    <property type="project" value="InterPro"/>
</dbReference>
<keyword evidence="4" id="KW-0812">Transmembrane</keyword>
<dbReference type="InterPro" id="IPR027417">
    <property type="entry name" value="P-loop_NTPase"/>
</dbReference>
<reference evidence="9" key="1">
    <citation type="submission" date="2016-04" db="EMBL/GenBank/DDBJ databases">
        <title>Cephalotus genome sequencing.</title>
        <authorList>
            <person name="Fukushima K."/>
            <person name="Hasebe M."/>
            <person name="Fang X."/>
        </authorList>
    </citation>
    <scope>NUCLEOTIDE SEQUENCE [LARGE SCALE GENOMIC DNA]</scope>
    <source>
        <strain evidence="9">cv. St1</strain>
    </source>
</reference>
<feature type="non-terminal residue" evidence="8">
    <location>
        <position position="553"/>
    </location>
</feature>
<dbReference type="SUPFAM" id="SSF52540">
    <property type="entry name" value="P-loop containing nucleoside triphosphate hydrolases"/>
    <property type="match status" value="1"/>
</dbReference>
<dbReference type="PANTHER" id="PTHR23070">
    <property type="entry name" value="BCS1 AAA-TYPE ATPASE"/>
    <property type="match status" value="1"/>
</dbReference>
<feature type="transmembrane region" description="Helical" evidence="4">
    <location>
        <begin position="310"/>
        <end position="328"/>
    </location>
</feature>
<keyword evidence="4" id="KW-0472">Membrane</keyword>
<evidence type="ECO:0000259" key="7">
    <source>
        <dbReference type="Pfam" id="PF25568"/>
    </source>
</evidence>
<dbReference type="InterPro" id="IPR025753">
    <property type="entry name" value="AAA_N_dom"/>
</dbReference>
<protein>
    <submittedName>
        <fullName evidence="8">AAA domain-containing protein/PEARLI-4 domain-containing protein/AAA_assoc domain-containing protein</fullName>
    </submittedName>
</protein>
<keyword evidence="4" id="KW-1133">Transmembrane helix</keyword>
<evidence type="ECO:0000256" key="2">
    <source>
        <dbReference type="ARBA" id="ARBA00022801"/>
    </source>
</evidence>
<evidence type="ECO:0000259" key="5">
    <source>
        <dbReference type="Pfam" id="PF00004"/>
    </source>
</evidence>
<gene>
    <name evidence="8" type="ORF">CFOL_v3_30940</name>
</gene>
<dbReference type="STRING" id="3775.A0A1Q3D4Z9"/>
<dbReference type="InterPro" id="IPR058017">
    <property type="entry name" value="At3g28540-like_C"/>
</dbReference>
<proteinExistence type="predicted"/>
<dbReference type="InParanoid" id="A0A1Q3D4Z9"/>
<keyword evidence="3" id="KW-0460">Magnesium</keyword>
<evidence type="ECO:0000313" key="9">
    <source>
        <dbReference type="Proteomes" id="UP000187406"/>
    </source>
</evidence>
<comment type="cofactor">
    <cofactor evidence="1">
        <name>Mg(2+)</name>
        <dbReference type="ChEBI" id="CHEBI:18420"/>
    </cofactor>
</comment>
<dbReference type="GO" id="GO:0005524">
    <property type="term" value="F:ATP binding"/>
    <property type="evidence" value="ECO:0007669"/>
    <property type="project" value="InterPro"/>
</dbReference>
<dbReference type="InterPro" id="IPR007942">
    <property type="entry name" value="PLipase-like"/>
</dbReference>
<organism evidence="8 9">
    <name type="scientific">Cephalotus follicularis</name>
    <name type="common">Albany pitcher plant</name>
    <dbReference type="NCBI Taxonomy" id="3775"/>
    <lineage>
        <taxon>Eukaryota</taxon>
        <taxon>Viridiplantae</taxon>
        <taxon>Streptophyta</taxon>
        <taxon>Embryophyta</taxon>
        <taxon>Tracheophyta</taxon>
        <taxon>Spermatophyta</taxon>
        <taxon>Magnoliopsida</taxon>
        <taxon>eudicotyledons</taxon>
        <taxon>Gunneridae</taxon>
        <taxon>Pentapetalae</taxon>
        <taxon>rosids</taxon>
        <taxon>fabids</taxon>
        <taxon>Oxalidales</taxon>
        <taxon>Cephalotaceae</taxon>
        <taxon>Cephalotus</taxon>
    </lineage>
</organism>
<dbReference type="InterPro" id="IPR003959">
    <property type="entry name" value="ATPase_AAA_core"/>
</dbReference>